<dbReference type="RefSeq" id="WP_118582331.1">
    <property type="nucleotide sequence ID" value="NZ_CABJFX010000021.1"/>
</dbReference>
<evidence type="ECO:0000313" key="1">
    <source>
        <dbReference type="EMBL" id="RHA87228.1"/>
    </source>
</evidence>
<evidence type="ECO:0000313" key="2">
    <source>
        <dbReference type="Proteomes" id="UP000283492"/>
    </source>
</evidence>
<organism evidence="1 2">
    <name type="scientific">Roseburia inulinivorans</name>
    <dbReference type="NCBI Taxonomy" id="360807"/>
    <lineage>
        <taxon>Bacteria</taxon>
        <taxon>Bacillati</taxon>
        <taxon>Bacillota</taxon>
        <taxon>Clostridia</taxon>
        <taxon>Lachnospirales</taxon>
        <taxon>Lachnospiraceae</taxon>
        <taxon>Roseburia</taxon>
    </lineage>
</organism>
<reference evidence="1 2" key="1">
    <citation type="submission" date="2018-08" db="EMBL/GenBank/DDBJ databases">
        <title>A genome reference for cultivated species of the human gut microbiota.</title>
        <authorList>
            <person name="Zou Y."/>
            <person name="Xue W."/>
            <person name="Luo G."/>
        </authorList>
    </citation>
    <scope>NUCLEOTIDE SEQUENCE [LARGE SCALE GENOMIC DNA]</scope>
    <source>
        <strain evidence="1 2">AM42-1AC</strain>
    </source>
</reference>
<gene>
    <name evidence="1" type="ORF">DW914_11860</name>
</gene>
<proteinExistence type="predicted"/>
<name>A0A3R6AQY6_9FIRM</name>
<protein>
    <submittedName>
        <fullName evidence="1">Uncharacterized protein</fullName>
    </submittedName>
</protein>
<dbReference type="EMBL" id="QSFX01000021">
    <property type="protein sequence ID" value="RHA87228.1"/>
    <property type="molecule type" value="Genomic_DNA"/>
</dbReference>
<comment type="caution">
    <text evidence="1">The sequence shown here is derived from an EMBL/GenBank/DDBJ whole genome shotgun (WGS) entry which is preliminary data.</text>
</comment>
<sequence length="169" mass="19870">MGLFDKLKRGKSNLTMDAIICEEYEQQYFDECKYIWKNYVPQAGQADNLQGELLREIEKIRCEAQDNGNINWDDDYSYFCDFISGKLTEQPVFSETEKQEINLIMAYIKECGTYAKKFYSGKISENSVDMEKLAYVNDNLYDRICDKIGRLHKENGEPMPYEKNDNIVR</sequence>
<dbReference type="AlphaFoldDB" id="A0A3R6AQY6"/>
<accession>A0A3R6AQY6</accession>
<dbReference type="Proteomes" id="UP000283492">
    <property type="component" value="Unassembled WGS sequence"/>
</dbReference>